<dbReference type="EMBL" id="BMAW01036172">
    <property type="protein sequence ID" value="GFU42886.1"/>
    <property type="molecule type" value="Genomic_DNA"/>
</dbReference>
<sequence>MMSSALEVVLHFPCQKQVVLEMSKAPLSATGKKGRLIFSEFVSFHMTNHRARLRPVGWWISGIPDRFSLRFLPSLKLDYLWISKQK</sequence>
<accession>A0A8X6QTF2</accession>
<protein>
    <submittedName>
        <fullName evidence="1">Uncharacterized protein</fullName>
    </submittedName>
</protein>
<proteinExistence type="predicted"/>
<comment type="caution">
    <text evidence="1">The sequence shown here is derived from an EMBL/GenBank/DDBJ whole genome shotgun (WGS) entry which is preliminary data.</text>
</comment>
<dbReference type="Proteomes" id="UP000887013">
    <property type="component" value="Unassembled WGS sequence"/>
</dbReference>
<evidence type="ECO:0000313" key="2">
    <source>
        <dbReference type="Proteomes" id="UP000887013"/>
    </source>
</evidence>
<name>A0A8X6QTF2_NEPPI</name>
<keyword evidence="2" id="KW-1185">Reference proteome</keyword>
<dbReference type="AlphaFoldDB" id="A0A8X6QTF2"/>
<reference evidence="1" key="1">
    <citation type="submission" date="2020-08" db="EMBL/GenBank/DDBJ databases">
        <title>Multicomponent nature underlies the extraordinary mechanical properties of spider dragline silk.</title>
        <authorList>
            <person name="Kono N."/>
            <person name="Nakamura H."/>
            <person name="Mori M."/>
            <person name="Yoshida Y."/>
            <person name="Ohtoshi R."/>
            <person name="Malay A.D."/>
            <person name="Moran D.A.P."/>
            <person name="Tomita M."/>
            <person name="Numata K."/>
            <person name="Arakawa K."/>
        </authorList>
    </citation>
    <scope>NUCLEOTIDE SEQUENCE</scope>
</reference>
<gene>
    <name evidence="1" type="ORF">NPIL_389721</name>
</gene>
<organism evidence="1 2">
    <name type="scientific">Nephila pilipes</name>
    <name type="common">Giant wood spider</name>
    <name type="synonym">Nephila maculata</name>
    <dbReference type="NCBI Taxonomy" id="299642"/>
    <lineage>
        <taxon>Eukaryota</taxon>
        <taxon>Metazoa</taxon>
        <taxon>Ecdysozoa</taxon>
        <taxon>Arthropoda</taxon>
        <taxon>Chelicerata</taxon>
        <taxon>Arachnida</taxon>
        <taxon>Araneae</taxon>
        <taxon>Araneomorphae</taxon>
        <taxon>Entelegynae</taxon>
        <taxon>Araneoidea</taxon>
        <taxon>Nephilidae</taxon>
        <taxon>Nephila</taxon>
    </lineage>
</organism>
<evidence type="ECO:0000313" key="1">
    <source>
        <dbReference type="EMBL" id="GFU42886.1"/>
    </source>
</evidence>